<feature type="transmembrane region" description="Helical" evidence="1">
    <location>
        <begin position="130"/>
        <end position="147"/>
    </location>
</feature>
<gene>
    <name evidence="3" type="ORF">J2Z70_001440</name>
</gene>
<feature type="transmembrane region" description="Helical" evidence="1">
    <location>
        <begin position="225"/>
        <end position="243"/>
    </location>
</feature>
<keyword evidence="1" id="KW-0472">Membrane</keyword>
<keyword evidence="1" id="KW-1133">Transmembrane helix</keyword>
<dbReference type="InterPro" id="IPR003675">
    <property type="entry name" value="Rce1/LyrA-like_dom"/>
</dbReference>
<dbReference type="Proteomes" id="UP000773462">
    <property type="component" value="Unassembled WGS sequence"/>
</dbReference>
<proteinExistence type="predicted"/>
<comment type="caution">
    <text evidence="3">The sequence shown here is derived from an EMBL/GenBank/DDBJ whole genome shotgun (WGS) entry which is preliminary data.</text>
</comment>
<feature type="transmembrane region" description="Helical" evidence="1">
    <location>
        <begin position="54"/>
        <end position="74"/>
    </location>
</feature>
<dbReference type="RefSeq" id="WP_209870921.1">
    <property type="nucleotide sequence ID" value="NZ_JAGGLV010000003.1"/>
</dbReference>
<feature type="transmembrane region" description="Helical" evidence="1">
    <location>
        <begin position="200"/>
        <end position="218"/>
    </location>
</feature>
<dbReference type="Pfam" id="PF02517">
    <property type="entry name" value="Rce1-like"/>
    <property type="match status" value="1"/>
</dbReference>
<accession>A0ABS4NMK0</accession>
<evidence type="ECO:0000256" key="1">
    <source>
        <dbReference type="SAM" id="Phobius"/>
    </source>
</evidence>
<feature type="transmembrane region" description="Helical" evidence="1">
    <location>
        <begin position="95"/>
        <end position="118"/>
    </location>
</feature>
<feature type="transmembrane region" description="Helical" evidence="1">
    <location>
        <begin position="20"/>
        <end position="42"/>
    </location>
</feature>
<evidence type="ECO:0000313" key="4">
    <source>
        <dbReference type="Proteomes" id="UP000773462"/>
    </source>
</evidence>
<sequence>MDRITLPARHNDGRGSARSWLAITVLGWLAMTLGLFTATVAGNAVRASGGADNTIAVVQAMTAALLIVPAVYLIQRRFRLTARLLPLTPAAFLHMLGGAASALLMGGLGFIITGALGWTTITAWHFSMDLLLAVAFNTCIAFLYEALPEELSMRGIVYSGLRLRLPAFAAYGAQVLLFVLVPVTVNQLQAWSGIGRGSSINAEYVIMLLCYGTMLQLWRSLTGSLWASIGFHVAYLEIARFVILQQDRRLLTYTELETGTGPVVIQFGIIIVGSAVLLVLLNLWRRRRLRTASQ</sequence>
<feature type="transmembrane region" description="Helical" evidence="1">
    <location>
        <begin position="168"/>
        <end position="188"/>
    </location>
</feature>
<evidence type="ECO:0000313" key="3">
    <source>
        <dbReference type="EMBL" id="MBP2111299.1"/>
    </source>
</evidence>
<reference evidence="3 4" key="1">
    <citation type="submission" date="2021-03" db="EMBL/GenBank/DDBJ databases">
        <title>Genomic Encyclopedia of Type Strains, Phase IV (KMG-IV): sequencing the most valuable type-strain genomes for metagenomic binning, comparative biology and taxonomic classification.</title>
        <authorList>
            <person name="Goeker M."/>
        </authorList>
    </citation>
    <scope>NUCLEOTIDE SEQUENCE [LARGE SCALE GENOMIC DNA]</scope>
    <source>
        <strain evidence="3 4">DSM 101953</strain>
    </source>
</reference>
<keyword evidence="1" id="KW-0812">Transmembrane</keyword>
<dbReference type="EMBL" id="JAGGLV010000003">
    <property type="protein sequence ID" value="MBP2111299.1"/>
    <property type="molecule type" value="Genomic_DNA"/>
</dbReference>
<keyword evidence="4" id="KW-1185">Reference proteome</keyword>
<evidence type="ECO:0000259" key="2">
    <source>
        <dbReference type="Pfam" id="PF02517"/>
    </source>
</evidence>
<organism evidence="3 4">
    <name type="scientific">Paenibacillus silagei</name>
    <dbReference type="NCBI Taxonomy" id="1670801"/>
    <lineage>
        <taxon>Bacteria</taxon>
        <taxon>Bacillati</taxon>
        <taxon>Bacillota</taxon>
        <taxon>Bacilli</taxon>
        <taxon>Bacillales</taxon>
        <taxon>Paenibacillaceae</taxon>
        <taxon>Paenibacillus</taxon>
    </lineage>
</organism>
<protein>
    <recommendedName>
        <fullName evidence="2">CAAX prenyl protease 2/Lysostaphin resistance protein A-like domain-containing protein</fullName>
    </recommendedName>
</protein>
<feature type="domain" description="CAAX prenyl protease 2/Lysostaphin resistance protein A-like" evidence="2">
    <location>
        <begin position="136"/>
        <end position="235"/>
    </location>
</feature>
<name>A0ABS4NMK0_9BACL</name>
<feature type="transmembrane region" description="Helical" evidence="1">
    <location>
        <begin position="263"/>
        <end position="284"/>
    </location>
</feature>